<comment type="caution">
    <text evidence="1">The sequence shown here is derived from an EMBL/GenBank/DDBJ whole genome shotgun (WGS) entry which is preliminary data.</text>
</comment>
<gene>
    <name evidence="1" type="ORF">E7Y31_12375</name>
</gene>
<dbReference type="EMBL" id="SSXH01000275">
    <property type="protein sequence ID" value="THJ74283.1"/>
    <property type="molecule type" value="Genomic_DNA"/>
</dbReference>
<proteinExistence type="predicted"/>
<reference evidence="1 2" key="1">
    <citation type="submission" date="2019-04" db="EMBL/GenBank/DDBJ databases">
        <title>Draft genome sequences for three unisolated Alnus-infective Frankia Sp+ strains, AgTrS, AiOr and AvVan, the first sequenced Frankia strains able to sporulate in-planta.</title>
        <authorList>
            <person name="Bethencourt L."/>
            <person name="Vautrin F."/>
            <person name="Taib N."/>
            <person name="Dubost A."/>
            <person name="Castro-Garcia L."/>
            <person name="Imbaud O."/>
            <person name="Abrouk D."/>
            <person name="Fournier P."/>
            <person name="Briolay J."/>
            <person name="Nguyen A."/>
            <person name="Normand P."/>
            <person name="Fernandez M.P."/>
            <person name="Brochier-Armanet C."/>
            <person name="Herrera-Belaroussi A."/>
        </authorList>
    </citation>
    <scope>NUCLEOTIDE SEQUENCE [LARGE SCALE GENOMIC DNA]</scope>
    <source>
        <strain evidence="1 2">AvVan</strain>
    </source>
</reference>
<keyword evidence="2" id="KW-1185">Reference proteome</keyword>
<name>A0A4S5EQ82_9ACTN</name>
<feature type="non-terminal residue" evidence="1">
    <location>
        <position position="1"/>
    </location>
</feature>
<accession>A0A4S5EQ82</accession>
<dbReference type="RefSeq" id="WP_136448291.1">
    <property type="nucleotide sequence ID" value="NZ_SSXH01000275.1"/>
</dbReference>
<evidence type="ECO:0000313" key="1">
    <source>
        <dbReference type="EMBL" id="THJ74283.1"/>
    </source>
</evidence>
<dbReference type="AlphaFoldDB" id="A0A4S5EQ82"/>
<organism evidence="1 2">
    <name type="scientific">Candidatus Frankia alpina</name>
    <dbReference type="NCBI Taxonomy" id="2699483"/>
    <lineage>
        <taxon>Bacteria</taxon>
        <taxon>Bacillati</taxon>
        <taxon>Actinomycetota</taxon>
        <taxon>Actinomycetes</taxon>
        <taxon>Frankiales</taxon>
        <taxon>Frankiaceae</taxon>
        <taxon>Frankia</taxon>
    </lineage>
</organism>
<evidence type="ECO:0000313" key="2">
    <source>
        <dbReference type="Proteomes" id="UP000305282"/>
    </source>
</evidence>
<dbReference type="Proteomes" id="UP000305282">
    <property type="component" value="Unassembled WGS sequence"/>
</dbReference>
<sequence length="59" mass="5918">GPWGPLQLAAGCGVPSAQTLPAILTAAPPPPPWSTALAEGIPRLIAAAVSSEMSWDVLD</sequence>
<protein>
    <submittedName>
        <fullName evidence="1">Uncharacterized protein</fullName>
    </submittedName>
</protein>